<dbReference type="EMBL" id="CAJPDR010000089">
    <property type="protein sequence ID" value="CAF9916277.1"/>
    <property type="molecule type" value="Genomic_DNA"/>
</dbReference>
<feature type="signal peptide" evidence="1">
    <location>
        <begin position="1"/>
        <end position="23"/>
    </location>
</feature>
<dbReference type="Pfam" id="PF17111">
    <property type="entry name" value="PigL_N"/>
    <property type="match status" value="1"/>
</dbReference>
<proteinExistence type="predicted"/>
<evidence type="ECO:0000313" key="4">
    <source>
        <dbReference type="Proteomes" id="UP000664203"/>
    </source>
</evidence>
<feature type="domain" description="Azaphilone pigments biosynthesis cluster protein L N-terminal" evidence="2">
    <location>
        <begin position="1"/>
        <end position="140"/>
    </location>
</feature>
<evidence type="ECO:0000259" key="2">
    <source>
        <dbReference type="Pfam" id="PF17111"/>
    </source>
</evidence>
<name>A0A8H3F5B6_9LECA</name>
<keyword evidence="1" id="KW-0732">Signal</keyword>
<sequence length="298" mass="33154">MDGLSAAASVMAVMLLAFQLAHSTKKLFDFWESIQDAPEDVRNVKSDLELLTKVLEHIAREAQQQSSDPMMESALRLCSDKIDTIMSLTLDLEPDFAFRKFVIRKWGAFLLVLRREKVKHLRKSLDRMKETLMMVQLSSIGKSSRLRDAAQFEQISALAHKINSLSLDTLAGQVVTTANEASDMALHILARNVEVNLVSKSIESGALAFGFRNATQTAVDKIPRNAKDEGDISDPFVQNPTASVATCLACSKEFKAWNPQDARSNLQRHRRFSSTNAVLKCALSECRPVRMSPCQNVA</sequence>
<dbReference type="AlphaFoldDB" id="A0A8H3F5B6"/>
<feature type="chain" id="PRO_5034212655" description="Azaphilone pigments biosynthesis cluster protein L N-terminal domain-containing protein" evidence="1">
    <location>
        <begin position="24"/>
        <end position="298"/>
    </location>
</feature>
<evidence type="ECO:0000313" key="3">
    <source>
        <dbReference type="EMBL" id="CAF9916277.1"/>
    </source>
</evidence>
<dbReference type="OrthoDB" id="3200163at2759"/>
<gene>
    <name evidence="3" type="ORF">ALECFALPRED_010581</name>
</gene>
<comment type="caution">
    <text evidence="3">The sequence shown here is derived from an EMBL/GenBank/DDBJ whole genome shotgun (WGS) entry which is preliminary data.</text>
</comment>
<reference evidence="3" key="1">
    <citation type="submission" date="2021-03" db="EMBL/GenBank/DDBJ databases">
        <authorList>
            <person name="Tagirdzhanova G."/>
        </authorList>
    </citation>
    <scope>NUCLEOTIDE SEQUENCE</scope>
</reference>
<organism evidence="3 4">
    <name type="scientific">Alectoria fallacina</name>
    <dbReference type="NCBI Taxonomy" id="1903189"/>
    <lineage>
        <taxon>Eukaryota</taxon>
        <taxon>Fungi</taxon>
        <taxon>Dikarya</taxon>
        <taxon>Ascomycota</taxon>
        <taxon>Pezizomycotina</taxon>
        <taxon>Lecanoromycetes</taxon>
        <taxon>OSLEUM clade</taxon>
        <taxon>Lecanoromycetidae</taxon>
        <taxon>Lecanorales</taxon>
        <taxon>Lecanorineae</taxon>
        <taxon>Parmeliaceae</taxon>
        <taxon>Alectoria</taxon>
    </lineage>
</organism>
<dbReference type="InterPro" id="IPR031348">
    <property type="entry name" value="PigL_N"/>
</dbReference>
<protein>
    <recommendedName>
        <fullName evidence="2">Azaphilone pigments biosynthesis cluster protein L N-terminal domain-containing protein</fullName>
    </recommendedName>
</protein>
<keyword evidence="4" id="KW-1185">Reference proteome</keyword>
<accession>A0A8H3F5B6</accession>
<evidence type="ECO:0000256" key="1">
    <source>
        <dbReference type="SAM" id="SignalP"/>
    </source>
</evidence>
<dbReference type="Proteomes" id="UP000664203">
    <property type="component" value="Unassembled WGS sequence"/>
</dbReference>